<comment type="caution">
    <text evidence="1">The sequence shown here is derived from an EMBL/GenBank/DDBJ whole genome shotgun (WGS) entry which is preliminary data.</text>
</comment>
<accession>A0ACB8DA77</accession>
<sequence>MVQSTMNITSAAGIISLLEENQTELKVFALKKLDNIVDEFWAEISEAIEKIEVLYEDDGFPERHLAALVASKVYYHLGSFEDSLTYALGASELFDVTTSSEYVQTIISKSIDHYIKLRKQPEESEGIDERLEAIVNRMFQRCFDDKQYRQAVGIALETRRMDMFEKAIVVSCLIFLDDAQSVADVLLQLLKAKKESTLMAYQIAFDLYESATQQFLTRVLQALRTLGAGQVAFSLRAWSGLLIRDFRQCIFYCRKYIEICHF</sequence>
<proteinExistence type="predicted"/>
<dbReference type="EMBL" id="CM023471">
    <property type="protein sequence ID" value="KAH7964944.1"/>
    <property type="molecule type" value="Genomic_DNA"/>
</dbReference>
<reference evidence="1" key="1">
    <citation type="submission" date="2020-05" db="EMBL/GenBank/DDBJ databases">
        <title>Large-scale comparative analyses of tick genomes elucidate their genetic diversity and vector capacities.</title>
        <authorList>
            <person name="Jia N."/>
            <person name="Wang J."/>
            <person name="Shi W."/>
            <person name="Du L."/>
            <person name="Sun Y."/>
            <person name="Zhan W."/>
            <person name="Jiang J."/>
            <person name="Wang Q."/>
            <person name="Zhang B."/>
            <person name="Ji P."/>
            <person name="Sakyi L.B."/>
            <person name="Cui X."/>
            <person name="Yuan T."/>
            <person name="Jiang B."/>
            <person name="Yang W."/>
            <person name="Lam T.T.-Y."/>
            <person name="Chang Q."/>
            <person name="Ding S."/>
            <person name="Wang X."/>
            <person name="Zhu J."/>
            <person name="Ruan X."/>
            <person name="Zhao L."/>
            <person name="Wei J."/>
            <person name="Que T."/>
            <person name="Du C."/>
            <person name="Cheng J."/>
            <person name="Dai P."/>
            <person name="Han X."/>
            <person name="Huang E."/>
            <person name="Gao Y."/>
            <person name="Liu J."/>
            <person name="Shao H."/>
            <person name="Ye R."/>
            <person name="Li L."/>
            <person name="Wei W."/>
            <person name="Wang X."/>
            <person name="Wang C."/>
            <person name="Yang T."/>
            <person name="Huo Q."/>
            <person name="Li W."/>
            <person name="Guo W."/>
            <person name="Chen H."/>
            <person name="Zhou L."/>
            <person name="Ni X."/>
            <person name="Tian J."/>
            <person name="Zhou Y."/>
            <person name="Sheng Y."/>
            <person name="Liu T."/>
            <person name="Pan Y."/>
            <person name="Xia L."/>
            <person name="Li J."/>
            <person name="Zhao F."/>
            <person name="Cao W."/>
        </authorList>
    </citation>
    <scope>NUCLEOTIDE SEQUENCE</scope>
    <source>
        <strain evidence="1">Dsil-2018</strain>
    </source>
</reference>
<keyword evidence="2" id="KW-1185">Reference proteome</keyword>
<dbReference type="Proteomes" id="UP000821865">
    <property type="component" value="Chromosome 2"/>
</dbReference>
<evidence type="ECO:0000313" key="1">
    <source>
        <dbReference type="EMBL" id="KAH7964944.1"/>
    </source>
</evidence>
<evidence type="ECO:0000313" key="2">
    <source>
        <dbReference type="Proteomes" id="UP000821865"/>
    </source>
</evidence>
<protein>
    <submittedName>
        <fullName evidence="1">Uncharacterized protein</fullName>
    </submittedName>
</protein>
<organism evidence="1 2">
    <name type="scientific">Dermacentor silvarum</name>
    <name type="common">Tick</name>
    <dbReference type="NCBI Taxonomy" id="543639"/>
    <lineage>
        <taxon>Eukaryota</taxon>
        <taxon>Metazoa</taxon>
        <taxon>Ecdysozoa</taxon>
        <taxon>Arthropoda</taxon>
        <taxon>Chelicerata</taxon>
        <taxon>Arachnida</taxon>
        <taxon>Acari</taxon>
        <taxon>Parasitiformes</taxon>
        <taxon>Ixodida</taxon>
        <taxon>Ixodoidea</taxon>
        <taxon>Ixodidae</taxon>
        <taxon>Rhipicephalinae</taxon>
        <taxon>Dermacentor</taxon>
    </lineage>
</organism>
<name>A0ACB8DA77_DERSI</name>
<gene>
    <name evidence="1" type="ORF">HPB49_002589</name>
</gene>